<sequence>MRDEIDRAIVRALRKDARLSIRALAESVHISRSAAHERLRQLIADGVITGFSARVDVAAAGLPVRALLVVDTGATAAGADLADRLLEVPFVTRVHTIAGDIDYLVEIAAPSHEELSTTVLQRVLRMPGVESVRTHLIIGERSKDPLDDTSFSDPDDE</sequence>
<keyword evidence="2" id="KW-0238">DNA-binding</keyword>
<dbReference type="PANTHER" id="PTHR30154">
    <property type="entry name" value="LEUCINE-RESPONSIVE REGULATORY PROTEIN"/>
    <property type="match status" value="1"/>
</dbReference>
<dbReference type="Gene3D" id="1.10.10.10">
    <property type="entry name" value="Winged helix-like DNA-binding domain superfamily/Winged helix DNA-binding domain"/>
    <property type="match status" value="1"/>
</dbReference>
<dbReference type="PRINTS" id="PR00033">
    <property type="entry name" value="HTHASNC"/>
</dbReference>
<organism evidence="5">
    <name type="scientific">Gulosibacter sediminis</name>
    <dbReference type="NCBI Taxonomy" id="1729695"/>
    <lineage>
        <taxon>Bacteria</taxon>
        <taxon>Bacillati</taxon>
        <taxon>Actinomycetota</taxon>
        <taxon>Actinomycetes</taxon>
        <taxon>Micrococcales</taxon>
        <taxon>Microbacteriaceae</taxon>
        <taxon>Gulosibacter</taxon>
    </lineage>
</organism>
<dbReference type="SUPFAM" id="SSF54909">
    <property type="entry name" value="Dimeric alpha+beta barrel"/>
    <property type="match status" value="1"/>
</dbReference>
<feature type="domain" description="HTH asnC-type" evidence="4">
    <location>
        <begin position="1"/>
        <end position="63"/>
    </location>
</feature>
<dbReference type="Pfam" id="PF01037">
    <property type="entry name" value="AsnC_trans_reg"/>
    <property type="match status" value="1"/>
</dbReference>
<dbReference type="CDD" id="cd00090">
    <property type="entry name" value="HTH_ARSR"/>
    <property type="match status" value="1"/>
</dbReference>
<accession>A0ABY4MZK7</accession>
<evidence type="ECO:0000256" key="1">
    <source>
        <dbReference type="ARBA" id="ARBA00023015"/>
    </source>
</evidence>
<protein>
    <submittedName>
        <fullName evidence="5">Lrp/AsnC family transcriptional regulator</fullName>
    </submittedName>
</protein>
<evidence type="ECO:0000313" key="5">
    <source>
        <dbReference type="EMBL" id="UQN14617.1"/>
    </source>
</evidence>
<proteinExistence type="predicted"/>
<evidence type="ECO:0000259" key="4">
    <source>
        <dbReference type="PROSITE" id="PS50956"/>
    </source>
</evidence>
<dbReference type="InterPro" id="IPR011008">
    <property type="entry name" value="Dimeric_a/b-barrel"/>
</dbReference>
<dbReference type="Gene3D" id="3.30.70.920">
    <property type="match status" value="1"/>
</dbReference>
<dbReference type="EMBL" id="CP097160">
    <property type="protein sequence ID" value="UQN14617.1"/>
    <property type="molecule type" value="Genomic_DNA"/>
</dbReference>
<dbReference type="InterPro" id="IPR019888">
    <property type="entry name" value="Tscrpt_reg_AsnC-like"/>
</dbReference>
<evidence type="ECO:0000256" key="2">
    <source>
        <dbReference type="ARBA" id="ARBA00023125"/>
    </source>
</evidence>
<dbReference type="InterPro" id="IPR011991">
    <property type="entry name" value="ArsR-like_HTH"/>
</dbReference>
<dbReference type="InterPro" id="IPR036390">
    <property type="entry name" value="WH_DNA-bd_sf"/>
</dbReference>
<dbReference type="SUPFAM" id="SSF46785">
    <property type="entry name" value="Winged helix' DNA-binding domain"/>
    <property type="match status" value="1"/>
</dbReference>
<evidence type="ECO:0000256" key="3">
    <source>
        <dbReference type="ARBA" id="ARBA00023163"/>
    </source>
</evidence>
<dbReference type="Pfam" id="PF13412">
    <property type="entry name" value="HTH_24"/>
    <property type="match status" value="1"/>
</dbReference>
<keyword evidence="1" id="KW-0805">Transcription regulation</keyword>
<reference evidence="5" key="1">
    <citation type="submission" date="2022-05" db="EMBL/GenBank/DDBJ databases">
        <title>Complete genome sequence of toluene-degrading Gulosibacter sediminis strain ACHW.36C.</title>
        <authorList>
            <person name="Wai A.C."/>
            <person name="Lai G.K."/>
            <person name="Griffin S.D."/>
            <person name="Leung F.C."/>
        </authorList>
    </citation>
    <scope>NUCLEOTIDE SEQUENCE [LARGE SCALE GENOMIC DNA]</scope>
    <source>
        <strain evidence="5">ACHW.36C</strain>
    </source>
</reference>
<dbReference type="InterPro" id="IPR000485">
    <property type="entry name" value="AsnC-type_HTH_dom"/>
</dbReference>
<gene>
    <name evidence="5" type="ORF">M3M28_11290</name>
</gene>
<dbReference type="InterPro" id="IPR036388">
    <property type="entry name" value="WH-like_DNA-bd_sf"/>
</dbReference>
<dbReference type="PANTHER" id="PTHR30154:SF34">
    <property type="entry name" value="TRANSCRIPTIONAL REGULATOR AZLB"/>
    <property type="match status" value="1"/>
</dbReference>
<name>A0ABY4MZK7_9MICO</name>
<dbReference type="PROSITE" id="PS50956">
    <property type="entry name" value="HTH_ASNC_2"/>
    <property type="match status" value="1"/>
</dbReference>
<dbReference type="InterPro" id="IPR019887">
    <property type="entry name" value="Tscrpt_reg_AsnC/Lrp_C"/>
</dbReference>
<keyword evidence="3" id="KW-0804">Transcription</keyword>
<dbReference type="SMART" id="SM00344">
    <property type="entry name" value="HTH_ASNC"/>
    <property type="match status" value="1"/>
</dbReference>